<comment type="subcellular location">
    <subcellularLocation>
        <location evidence="1">Cell inner membrane</location>
        <topology evidence="1">Multi-pass membrane protein</topology>
    </subcellularLocation>
</comment>
<dbReference type="GO" id="GO:0005886">
    <property type="term" value="C:plasma membrane"/>
    <property type="evidence" value="ECO:0007669"/>
    <property type="project" value="UniProtKB-SubCell"/>
</dbReference>
<dbReference type="Pfam" id="PF02743">
    <property type="entry name" value="dCache_1"/>
    <property type="match status" value="1"/>
</dbReference>
<dbReference type="InterPro" id="IPR003660">
    <property type="entry name" value="HAMP_dom"/>
</dbReference>
<evidence type="ECO:0000256" key="6">
    <source>
        <dbReference type="ARBA" id="ARBA00022989"/>
    </source>
</evidence>
<evidence type="ECO:0000313" key="17">
    <source>
        <dbReference type="Proteomes" id="UP000198862"/>
    </source>
</evidence>
<dbReference type="CDD" id="cd11386">
    <property type="entry name" value="MCP_signal"/>
    <property type="match status" value="1"/>
</dbReference>
<protein>
    <submittedName>
        <fullName evidence="16">Methyl-accepting chemotaxis protein</fullName>
    </submittedName>
</protein>
<dbReference type="GO" id="GO:0007165">
    <property type="term" value="P:signal transduction"/>
    <property type="evidence" value="ECO:0007669"/>
    <property type="project" value="UniProtKB-KW"/>
</dbReference>
<dbReference type="InterPro" id="IPR004090">
    <property type="entry name" value="Chemotax_Me-accpt_rcpt"/>
</dbReference>
<dbReference type="CDD" id="cd12912">
    <property type="entry name" value="PDC2_MCP_like"/>
    <property type="match status" value="1"/>
</dbReference>
<dbReference type="CDD" id="cd06225">
    <property type="entry name" value="HAMP"/>
    <property type="match status" value="1"/>
</dbReference>
<evidence type="ECO:0000256" key="12">
    <source>
        <dbReference type="SAM" id="Phobius"/>
    </source>
</evidence>
<dbReference type="InterPro" id="IPR033479">
    <property type="entry name" value="dCache_1"/>
</dbReference>
<dbReference type="Gene3D" id="1.10.287.950">
    <property type="entry name" value="Methyl-accepting chemotaxis protein"/>
    <property type="match status" value="1"/>
</dbReference>
<gene>
    <name evidence="16" type="ORF">SAMN02745724_03434</name>
</gene>
<keyword evidence="6 12" id="KW-1133">Transmembrane helix</keyword>
<keyword evidence="4" id="KW-0997">Cell inner membrane</keyword>
<evidence type="ECO:0000259" key="14">
    <source>
        <dbReference type="PROSITE" id="PS50192"/>
    </source>
</evidence>
<dbReference type="Proteomes" id="UP000198862">
    <property type="component" value="Unassembled WGS sequence"/>
</dbReference>
<sequence>MFQNLSIRKKILFLIGGTITILLIIASTYLVNHIASLSRSSVENEAKNYLESQKLSIESYFTQYGRLVETFVTNPHFIKWFENYDDRTIDLNTSEGFKEVNQDFIRISSNDDNILSAFFGSANTGVYFRENARTFEAKGEDYYTYKRPWWKEALAYNKLYVGSLSVDFSEGTVSSALQQPVYNKSNQLIGIGGIDLQLNKIADMIETINFNGQGYGFLLDEKQKVVHLSNKTAHKLSITDEDPKGKQGLDALDTAFQNTSGFSELNYAMKSNLAGNSTVSFKGKDYYVVYNRLQLDKPLLDWYVGLLIPMNIIEDPVDNAVFTTSMSVLIILLIIVAVIFWATQMISKPIIELTEIMQDIASGDGDLTRKIDIQRTDEVGQLAEHMNNFISKLHALLSSTAKQAEQVGVASEQLSKVSYETNSEIQQEKQQVDSVSTAVTEMATTVLEISRNAQETNTAAEEVQSLTKVGTGISNDAQTAMTTLATHIGEASQIVSGLEQESGNIGAVVDVINSIAEQTNLLALNAAIEAARAGEQGRGFAVVADEVRSLASRTQESTDDIRNMITKLQQIAQQASTMMQQGKNQAENSVTQTQDVLDSLKAISHSVAVVQDQSHQIATATEQQTLVAEDINTSLNAINDLVNNTSEHANELASEANDLNELASDLNTSVNQFKL</sequence>
<proteinExistence type="inferred from homology"/>
<name>A0A1I1PNJ5_9GAMM</name>
<feature type="domain" description="T-SNARE coiled-coil homology" evidence="14">
    <location>
        <begin position="590"/>
        <end position="652"/>
    </location>
</feature>
<evidence type="ECO:0000256" key="5">
    <source>
        <dbReference type="ARBA" id="ARBA00022692"/>
    </source>
</evidence>
<evidence type="ECO:0000256" key="1">
    <source>
        <dbReference type="ARBA" id="ARBA00004429"/>
    </source>
</evidence>
<evidence type="ECO:0000256" key="2">
    <source>
        <dbReference type="ARBA" id="ARBA00022475"/>
    </source>
</evidence>
<dbReference type="PRINTS" id="PR00260">
    <property type="entry name" value="CHEMTRNSDUCR"/>
</dbReference>
<feature type="transmembrane region" description="Helical" evidence="12">
    <location>
        <begin position="320"/>
        <end position="342"/>
    </location>
</feature>
<dbReference type="SMART" id="SM00304">
    <property type="entry name" value="HAMP"/>
    <property type="match status" value="1"/>
</dbReference>
<keyword evidence="17" id="KW-1185">Reference proteome</keyword>
<dbReference type="Gene3D" id="3.30.450.20">
    <property type="entry name" value="PAS domain"/>
    <property type="match status" value="2"/>
</dbReference>
<keyword evidence="8 10" id="KW-0807">Transducer</keyword>
<dbReference type="GO" id="GO:0004888">
    <property type="term" value="F:transmembrane signaling receptor activity"/>
    <property type="evidence" value="ECO:0007669"/>
    <property type="project" value="InterPro"/>
</dbReference>
<dbReference type="RefSeq" id="WP_091987085.1">
    <property type="nucleotide sequence ID" value="NZ_FOLO01000031.1"/>
</dbReference>
<dbReference type="OrthoDB" id="5800769at2"/>
<dbReference type="FunFam" id="1.10.287.950:FF:000001">
    <property type="entry name" value="Methyl-accepting chemotaxis sensory transducer"/>
    <property type="match status" value="1"/>
</dbReference>
<dbReference type="SUPFAM" id="SSF58104">
    <property type="entry name" value="Methyl-accepting chemotaxis protein (MCP) signaling domain"/>
    <property type="match status" value="1"/>
</dbReference>
<dbReference type="AlphaFoldDB" id="A0A1I1PNJ5"/>
<feature type="coiled-coil region" evidence="11">
    <location>
        <begin position="642"/>
        <end position="669"/>
    </location>
</feature>
<dbReference type="PROSITE" id="PS50192">
    <property type="entry name" value="T_SNARE"/>
    <property type="match status" value="1"/>
</dbReference>
<dbReference type="InterPro" id="IPR004089">
    <property type="entry name" value="MCPsignal_dom"/>
</dbReference>
<dbReference type="GO" id="GO:0006935">
    <property type="term" value="P:chemotaxis"/>
    <property type="evidence" value="ECO:0007669"/>
    <property type="project" value="UniProtKB-KW"/>
</dbReference>
<dbReference type="InterPro" id="IPR000727">
    <property type="entry name" value="T_SNARE_dom"/>
</dbReference>
<evidence type="ECO:0000256" key="11">
    <source>
        <dbReference type="SAM" id="Coils"/>
    </source>
</evidence>
<feature type="domain" description="HAMP" evidence="15">
    <location>
        <begin position="344"/>
        <end position="398"/>
    </location>
</feature>
<keyword evidence="2" id="KW-1003">Cell membrane</keyword>
<evidence type="ECO:0000259" key="15">
    <source>
        <dbReference type="PROSITE" id="PS50885"/>
    </source>
</evidence>
<dbReference type="EMBL" id="FOLO01000031">
    <property type="protein sequence ID" value="SFD08553.1"/>
    <property type="molecule type" value="Genomic_DNA"/>
</dbReference>
<dbReference type="Pfam" id="PF00672">
    <property type="entry name" value="HAMP"/>
    <property type="match status" value="1"/>
</dbReference>
<evidence type="ECO:0000256" key="8">
    <source>
        <dbReference type="ARBA" id="ARBA00023224"/>
    </source>
</evidence>
<feature type="domain" description="Methyl-accepting transducer" evidence="13">
    <location>
        <begin position="403"/>
        <end position="639"/>
    </location>
</feature>
<dbReference type="PROSITE" id="PS50111">
    <property type="entry name" value="CHEMOTAXIS_TRANSDUC_2"/>
    <property type="match status" value="1"/>
</dbReference>
<keyword evidence="5 12" id="KW-0812">Transmembrane</keyword>
<evidence type="ECO:0000256" key="9">
    <source>
        <dbReference type="ARBA" id="ARBA00029447"/>
    </source>
</evidence>
<keyword evidence="11" id="KW-0175">Coiled coil</keyword>
<evidence type="ECO:0000256" key="10">
    <source>
        <dbReference type="PROSITE-ProRule" id="PRU00284"/>
    </source>
</evidence>
<reference evidence="16 17" key="1">
    <citation type="submission" date="2016-10" db="EMBL/GenBank/DDBJ databases">
        <authorList>
            <person name="de Groot N.N."/>
        </authorList>
    </citation>
    <scope>NUCLEOTIDE SEQUENCE [LARGE SCALE GENOMIC DNA]</scope>
    <source>
        <strain evidence="16 17">DSM 6059</strain>
    </source>
</reference>
<organism evidence="16 17">
    <name type="scientific">Pseudoalteromonas denitrificans DSM 6059</name>
    <dbReference type="NCBI Taxonomy" id="1123010"/>
    <lineage>
        <taxon>Bacteria</taxon>
        <taxon>Pseudomonadati</taxon>
        <taxon>Pseudomonadota</taxon>
        <taxon>Gammaproteobacteria</taxon>
        <taxon>Alteromonadales</taxon>
        <taxon>Pseudoalteromonadaceae</taxon>
        <taxon>Pseudoalteromonas</taxon>
    </lineage>
</organism>
<accession>A0A1I1PNJ5</accession>
<dbReference type="CDD" id="cd18773">
    <property type="entry name" value="PDC1_HK_sensor"/>
    <property type="match status" value="1"/>
</dbReference>
<dbReference type="PROSITE" id="PS50885">
    <property type="entry name" value="HAMP"/>
    <property type="match status" value="1"/>
</dbReference>
<evidence type="ECO:0000313" key="16">
    <source>
        <dbReference type="EMBL" id="SFD08553.1"/>
    </source>
</evidence>
<keyword evidence="3" id="KW-0145">Chemotaxis</keyword>
<evidence type="ECO:0000256" key="3">
    <source>
        <dbReference type="ARBA" id="ARBA00022500"/>
    </source>
</evidence>
<evidence type="ECO:0000256" key="7">
    <source>
        <dbReference type="ARBA" id="ARBA00023136"/>
    </source>
</evidence>
<dbReference type="Pfam" id="PF00015">
    <property type="entry name" value="MCPsignal"/>
    <property type="match status" value="1"/>
</dbReference>
<comment type="similarity">
    <text evidence="9">Belongs to the methyl-accepting chemotaxis (MCP) protein family.</text>
</comment>
<evidence type="ECO:0000259" key="13">
    <source>
        <dbReference type="PROSITE" id="PS50111"/>
    </source>
</evidence>
<dbReference type="PANTHER" id="PTHR32089">
    <property type="entry name" value="METHYL-ACCEPTING CHEMOTAXIS PROTEIN MCPB"/>
    <property type="match status" value="1"/>
</dbReference>
<keyword evidence="7 12" id="KW-0472">Membrane</keyword>
<dbReference type="SMART" id="SM00283">
    <property type="entry name" value="MA"/>
    <property type="match status" value="1"/>
</dbReference>
<dbReference type="PANTHER" id="PTHR32089:SF112">
    <property type="entry name" value="LYSOZYME-LIKE PROTEIN-RELATED"/>
    <property type="match status" value="1"/>
</dbReference>
<dbReference type="STRING" id="1123010.SAMN02745724_03434"/>
<evidence type="ECO:0000256" key="4">
    <source>
        <dbReference type="ARBA" id="ARBA00022519"/>
    </source>
</evidence>
<feature type="transmembrane region" description="Helical" evidence="12">
    <location>
        <begin position="12"/>
        <end position="31"/>
    </location>
</feature>